<dbReference type="FunFam" id="1.20.58.390:FF:000056">
    <property type="entry name" value="5-hydroxytryptamine receptor 3B"/>
    <property type="match status" value="1"/>
</dbReference>
<comment type="catalytic activity">
    <reaction evidence="16">
        <text>K(+)(in) = K(+)(out)</text>
        <dbReference type="Rhea" id="RHEA:29463"/>
        <dbReference type="ChEBI" id="CHEBI:29103"/>
    </reaction>
</comment>
<feature type="transmembrane region" description="Helical" evidence="24">
    <location>
        <begin position="329"/>
        <end position="346"/>
    </location>
</feature>
<evidence type="ECO:0000256" key="3">
    <source>
        <dbReference type="ARBA" id="ARBA00022692"/>
    </source>
</evidence>
<evidence type="ECO:0000259" key="27">
    <source>
        <dbReference type="Pfam" id="PF02932"/>
    </source>
</evidence>
<keyword evidence="11" id="KW-0325">Glycoprotein</keyword>
<feature type="transmembrane region" description="Helical" evidence="24">
    <location>
        <begin position="358"/>
        <end position="376"/>
    </location>
</feature>
<evidence type="ECO:0000256" key="10">
    <source>
        <dbReference type="ARBA" id="ARBA00023170"/>
    </source>
</evidence>
<keyword evidence="6" id="KW-0770">Synapse</keyword>
<feature type="domain" description="Neurotransmitter-gated ion-channel ligand-binding" evidence="26">
    <location>
        <begin position="191"/>
        <end position="297"/>
    </location>
</feature>
<protein>
    <recommendedName>
        <fullName evidence="22">5-hydroxytryptamine receptor 3B</fullName>
    </recommendedName>
    <alternativeName>
        <fullName evidence="23">Serotonin receptor 3B</fullName>
    </alternativeName>
</protein>
<dbReference type="Gene3D" id="1.20.58.390">
    <property type="entry name" value="Neurotransmitter-gated ion-channel transmembrane domain"/>
    <property type="match status" value="1"/>
</dbReference>
<feature type="signal peptide" evidence="25">
    <location>
        <begin position="1"/>
        <end position="17"/>
    </location>
</feature>
<keyword evidence="29" id="KW-1185">Reference proteome</keyword>
<keyword evidence="9" id="KW-1015">Disulfide bond</keyword>
<evidence type="ECO:0000256" key="15">
    <source>
        <dbReference type="ARBA" id="ARBA00034104"/>
    </source>
</evidence>
<dbReference type="AlphaFoldDB" id="L5M0S4"/>
<evidence type="ECO:0000256" key="22">
    <source>
        <dbReference type="ARBA" id="ARBA00068983"/>
    </source>
</evidence>
<evidence type="ECO:0000256" key="20">
    <source>
        <dbReference type="ARBA" id="ARBA00061125"/>
    </source>
</evidence>
<evidence type="ECO:0000256" key="12">
    <source>
        <dbReference type="ARBA" id="ARBA00023257"/>
    </source>
</evidence>
<dbReference type="SUPFAM" id="SSF90112">
    <property type="entry name" value="Neurotransmitter-gated ion-channel transmembrane pore"/>
    <property type="match status" value="1"/>
</dbReference>
<dbReference type="InterPro" id="IPR036734">
    <property type="entry name" value="Neur_chan_lig-bd_sf"/>
</dbReference>
<dbReference type="eggNOG" id="KOG3645">
    <property type="taxonomic scope" value="Eukaryota"/>
</dbReference>
<comment type="subunit">
    <text evidence="21">Forms homopentameric as well as heteropentameric serotonin-activated cation-selective channel complexes with HTR3A. The homomeric complex is not functional. Heteropentameric complexes display properties which resemble that of neuronal serotonin-activated channels in vivo.</text>
</comment>
<dbReference type="Gene3D" id="2.70.170.10">
    <property type="entry name" value="Neurotransmitter-gated ion-channel ligand-binding domain"/>
    <property type="match status" value="1"/>
</dbReference>
<evidence type="ECO:0000256" key="5">
    <source>
        <dbReference type="ARBA" id="ARBA00022989"/>
    </source>
</evidence>
<comment type="catalytic activity">
    <reaction evidence="17">
        <text>Na(+)(in) = Na(+)(out)</text>
        <dbReference type="Rhea" id="RHEA:34963"/>
        <dbReference type="ChEBI" id="CHEBI:29101"/>
    </reaction>
</comment>
<evidence type="ECO:0000256" key="2">
    <source>
        <dbReference type="ARBA" id="ARBA00022475"/>
    </source>
</evidence>
<evidence type="ECO:0000313" key="29">
    <source>
        <dbReference type="Proteomes" id="UP000010556"/>
    </source>
</evidence>
<evidence type="ECO:0000256" key="11">
    <source>
        <dbReference type="ARBA" id="ARBA00023180"/>
    </source>
</evidence>
<dbReference type="CDD" id="cd19063">
    <property type="entry name" value="LGIC_TM_5-HT3"/>
    <property type="match status" value="1"/>
</dbReference>
<feature type="transmembrane region" description="Helical" evidence="24">
    <location>
        <begin position="298"/>
        <end position="317"/>
    </location>
</feature>
<keyword evidence="14" id="KW-0407">Ion channel</keyword>
<comment type="catalytic activity">
    <reaction evidence="18">
        <text>Ca(2+)(in) = Ca(2+)(out)</text>
        <dbReference type="Rhea" id="RHEA:29671"/>
        <dbReference type="ChEBI" id="CHEBI:29108"/>
    </reaction>
</comment>
<accession>L5M0S4</accession>
<sequence length="499" mass="56401">MAPLWPFILVAASGILAIDTPHPRNSALYHLTKQLLQRYQKDVRPVHDWTEATTVYLDVFVRAVLDVAHRRCARQLSAQLLAERCSRCGSALTTRGSSCVEHLPPDGLNDESSHTPPEDVREEILNTGITYRMAKQWKVENHWFKIWIWLIMLEVTHGVCLYRNSSELIYEVSLLNPSLLGVDIERLPELHYVYVNSSGTVRNSKSIQVVSACSLETYAFPFDIQNCSLTFNSILHTVEDVDLAFLRSREDVKHDRKAFSNDSEWELLSVSSAYSVLQSSAGDFAQIQFHVVIRRRPLVYVVSLLIPSIFLMLVDLGSFYIPPTCHARIIFKTSLLVGYTVFRVNMSDEMPQGAVRTPLIGVFFTVCMAFLVLSLSKSILLVKFLHDQQHSGQERPLLGLGGDTDADGLLMDRRTQLVGVTESPVCREHQAPSGTLKEVLSQLQSISNYFQAQDQAAQQEVGWLALLERVDRLLFQGYLVMLGLYAITLCSLWALWSRL</sequence>
<name>L5M0S4_MYODS</name>
<keyword evidence="10 28" id="KW-0675">Receptor</keyword>
<dbReference type="InterPro" id="IPR049944">
    <property type="entry name" value="LGIC_TM_5-HT3"/>
</dbReference>
<keyword evidence="5 24" id="KW-1133">Transmembrane helix</keyword>
<dbReference type="InterPro" id="IPR006202">
    <property type="entry name" value="Neur_chan_lig-bd"/>
</dbReference>
<dbReference type="Proteomes" id="UP000010556">
    <property type="component" value="Unassembled WGS sequence"/>
</dbReference>
<evidence type="ECO:0000256" key="14">
    <source>
        <dbReference type="ARBA" id="ARBA00023303"/>
    </source>
</evidence>
<keyword evidence="12" id="KW-0628">Postsynaptic cell membrane</keyword>
<feature type="domain" description="Neurotransmitter-gated ion-channel transmembrane" evidence="27">
    <location>
        <begin position="304"/>
        <end position="391"/>
    </location>
</feature>
<keyword evidence="13" id="KW-1071">Ligand-gated ion channel</keyword>
<comment type="function">
    <text evidence="19">Forms serotonin (5-hydroxytryptamine/5-HT3)-activated cation-selective channel complexes, which when activated cause fast, depolarizing responses in neurons.</text>
</comment>
<keyword evidence="4 25" id="KW-0732">Signal</keyword>
<reference evidence="29" key="1">
    <citation type="journal article" date="2013" name="Science">
        <title>Comparative analysis of bat genomes provides insight into the evolution of flight and immunity.</title>
        <authorList>
            <person name="Zhang G."/>
            <person name="Cowled C."/>
            <person name="Shi Z."/>
            <person name="Huang Z."/>
            <person name="Bishop-Lilly K.A."/>
            <person name="Fang X."/>
            <person name="Wynne J.W."/>
            <person name="Xiong Z."/>
            <person name="Baker M.L."/>
            <person name="Zhao W."/>
            <person name="Tachedjian M."/>
            <person name="Zhu Y."/>
            <person name="Zhou P."/>
            <person name="Jiang X."/>
            <person name="Ng J."/>
            <person name="Yang L."/>
            <person name="Wu L."/>
            <person name="Xiao J."/>
            <person name="Feng Y."/>
            <person name="Chen Y."/>
            <person name="Sun X."/>
            <person name="Zhang Y."/>
            <person name="Marsh G.A."/>
            <person name="Crameri G."/>
            <person name="Broder C.C."/>
            <person name="Frey K.G."/>
            <person name="Wang L.F."/>
            <person name="Wang J."/>
        </authorList>
    </citation>
    <scope>NUCLEOTIDE SEQUENCE [LARGE SCALE GENOMIC DNA]</scope>
</reference>
<dbReference type="Pfam" id="PF02932">
    <property type="entry name" value="Neur_chan_memb"/>
    <property type="match status" value="1"/>
</dbReference>
<dbReference type="Pfam" id="PF02931">
    <property type="entry name" value="Neur_chan_LBD"/>
    <property type="match status" value="1"/>
</dbReference>
<evidence type="ECO:0000256" key="25">
    <source>
        <dbReference type="SAM" id="SignalP"/>
    </source>
</evidence>
<keyword evidence="3 24" id="KW-0812">Transmembrane</keyword>
<evidence type="ECO:0000256" key="16">
    <source>
        <dbReference type="ARBA" id="ARBA00034430"/>
    </source>
</evidence>
<evidence type="ECO:0000256" key="23">
    <source>
        <dbReference type="ARBA" id="ARBA00078865"/>
    </source>
</evidence>
<comment type="similarity">
    <text evidence="20">Belongs to the ligand-gated ion channel (TC 1.A.9) family. 5-hydroxytryptamine receptor (TC 1.A.9.2) subfamily. HTR3B sub-subfamily.</text>
</comment>
<organism evidence="28 29">
    <name type="scientific">Myotis davidii</name>
    <name type="common">David's myotis</name>
    <dbReference type="NCBI Taxonomy" id="225400"/>
    <lineage>
        <taxon>Eukaryota</taxon>
        <taxon>Metazoa</taxon>
        <taxon>Chordata</taxon>
        <taxon>Craniata</taxon>
        <taxon>Vertebrata</taxon>
        <taxon>Euteleostomi</taxon>
        <taxon>Mammalia</taxon>
        <taxon>Eutheria</taxon>
        <taxon>Laurasiatheria</taxon>
        <taxon>Chiroptera</taxon>
        <taxon>Yangochiroptera</taxon>
        <taxon>Vespertilionidae</taxon>
        <taxon>Myotis</taxon>
    </lineage>
</organism>
<feature type="transmembrane region" description="Helical" evidence="24">
    <location>
        <begin position="473"/>
        <end position="496"/>
    </location>
</feature>
<evidence type="ECO:0000256" key="17">
    <source>
        <dbReference type="ARBA" id="ARBA00036239"/>
    </source>
</evidence>
<dbReference type="SUPFAM" id="SSF63712">
    <property type="entry name" value="Nicotinic receptor ligand binding domain-like"/>
    <property type="match status" value="1"/>
</dbReference>
<evidence type="ECO:0000259" key="26">
    <source>
        <dbReference type="Pfam" id="PF02931"/>
    </source>
</evidence>
<dbReference type="InterPro" id="IPR006029">
    <property type="entry name" value="Neurotrans-gated_channel_TM"/>
</dbReference>
<keyword evidence="7" id="KW-0406">Ion transport</keyword>
<evidence type="ECO:0000256" key="9">
    <source>
        <dbReference type="ARBA" id="ARBA00023157"/>
    </source>
</evidence>
<evidence type="ECO:0000256" key="18">
    <source>
        <dbReference type="ARBA" id="ARBA00036634"/>
    </source>
</evidence>
<dbReference type="FunFam" id="2.70.170.10:FF:000017">
    <property type="entry name" value="5-hydroxytryptamine receptor 3A"/>
    <property type="match status" value="1"/>
</dbReference>
<evidence type="ECO:0000256" key="8">
    <source>
        <dbReference type="ARBA" id="ARBA00023136"/>
    </source>
</evidence>
<keyword evidence="2" id="KW-1003">Cell membrane</keyword>
<dbReference type="GO" id="GO:0045211">
    <property type="term" value="C:postsynaptic membrane"/>
    <property type="evidence" value="ECO:0007669"/>
    <property type="project" value="UniProtKB-SubCell"/>
</dbReference>
<evidence type="ECO:0000313" key="28">
    <source>
        <dbReference type="EMBL" id="ELK31912.1"/>
    </source>
</evidence>
<dbReference type="EMBL" id="KB105943">
    <property type="protein sequence ID" value="ELK31912.1"/>
    <property type="molecule type" value="Genomic_DNA"/>
</dbReference>
<evidence type="ECO:0000256" key="19">
    <source>
        <dbReference type="ARBA" id="ARBA00037540"/>
    </source>
</evidence>
<evidence type="ECO:0000256" key="7">
    <source>
        <dbReference type="ARBA" id="ARBA00023065"/>
    </source>
</evidence>
<keyword evidence="1" id="KW-0813">Transport</keyword>
<evidence type="ECO:0000256" key="1">
    <source>
        <dbReference type="ARBA" id="ARBA00022448"/>
    </source>
</evidence>
<dbReference type="GO" id="GO:0022850">
    <property type="term" value="F:serotonin-gated monoatomic cation channel activity"/>
    <property type="evidence" value="ECO:0007669"/>
    <property type="project" value="UniProtKB-ARBA"/>
</dbReference>
<proteinExistence type="inferred from homology"/>
<dbReference type="InterPro" id="IPR036719">
    <property type="entry name" value="Neuro-gated_channel_TM_sf"/>
</dbReference>
<keyword evidence="8 24" id="KW-0472">Membrane</keyword>
<comment type="subcellular location">
    <subcellularLocation>
        <location evidence="15">Postsynaptic cell membrane</location>
        <topology evidence="15">Multi-pass membrane protein</topology>
    </subcellularLocation>
</comment>
<evidence type="ECO:0000256" key="13">
    <source>
        <dbReference type="ARBA" id="ARBA00023286"/>
    </source>
</evidence>
<evidence type="ECO:0000256" key="6">
    <source>
        <dbReference type="ARBA" id="ARBA00023018"/>
    </source>
</evidence>
<evidence type="ECO:0000256" key="21">
    <source>
        <dbReference type="ARBA" id="ARBA00063036"/>
    </source>
</evidence>
<dbReference type="PANTHER" id="PTHR18945">
    <property type="entry name" value="NEUROTRANSMITTER GATED ION CHANNEL"/>
    <property type="match status" value="1"/>
</dbReference>
<evidence type="ECO:0000256" key="4">
    <source>
        <dbReference type="ARBA" id="ARBA00022729"/>
    </source>
</evidence>
<feature type="chain" id="PRO_5003970798" description="5-hydroxytryptamine receptor 3B" evidence="25">
    <location>
        <begin position="18"/>
        <end position="499"/>
    </location>
</feature>
<evidence type="ECO:0000256" key="24">
    <source>
        <dbReference type="SAM" id="Phobius"/>
    </source>
</evidence>
<dbReference type="InterPro" id="IPR038050">
    <property type="entry name" value="Neuro_actylchol_rec"/>
</dbReference>
<dbReference type="InterPro" id="IPR006201">
    <property type="entry name" value="Neur_channel"/>
</dbReference>
<gene>
    <name evidence="28" type="ORF">MDA_GLEAN10018912</name>
</gene>